<gene>
    <name evidence="3" type="ORF">RGS1_10422</name>
</gene>
<dbReference type="InterPro" id="IPR002656">
    <property type="entry name" value="Acyl_transf_3_dom"/>
</dbReference>
<feature type="transmembrane region" description="Helical" evidence="1">
    <location>
        <begin position="209"/>
        <end position="229"/>
    </location>
</feature>
<evidence type="ECO:0000259" key="2">
    <source>
        <dbReference type="Pfam" id="PF01757"/>
    </source>
</evidence>
<dbReference type="Pfam" id="PF01757">
    <property type="entry name" value="Acyl_transf_3"/>
    <property type="match status" value="1"/>
</dbReference>
<keyword evidence="1" id="KW-1133">Transmembrane helix</keyword>
<protein>
    <recommendedName>
        <fullName evidence="2">Acyltransferase 3 domain-containing protein</fullName>
    </recommendedName>
</protein>
<name>L8BA05_RUBGE</name>
<dbReference type="EMBL" id="FO082879">
    <property type="protein sequence ID" value="CCF78717.1"/>
    <property type="molecule type" value="Genomic_DNA"/>
</dbReference>
<dbReference type="GO" id="GO:0016020">
    <property type="term" value="C:membrane"/>
    <property type="evidence" value="ECO:0007669"/>
    <property type="project" value="TreeGrafter"/>
</dbReference>
<feature type="transmembrane region" description="Helical" evidence="1">
    <location>
        <begin position="300"/>
        <end position="322"/>
    </location>
</feature>
<evidence type="ECO:0000313" key="3">
    <source>
        <dbReference type="EMBL" id="CCF78717.1"/>
    </source>
</evidence>
<dbReference type="PANTHER" id="PTHR23028">
    <property type="entry name" value="ACETYLTRANSFERASE"/>
    <property type="match status" value="1"/>
</dbReference>
<sequence>MAISNEPGGFAGIQYLRGIAAMMVVLHHAPRGGVDWLAGTDFGSRGVEVFFVISGFIMAHTTRNLAQGRPAQALAFLKKRLIRVAPLYWIALTWVAMPMLLNRGPNLDLLLDYCFIPHWSERYPGHVFPLLVPGWSLNYEMFFYLLFGVGILFGRWKSAFVLVTLGALYVLGRTGSPASAAGVFYTASDVLFFAAGVLVHRLHVCRPGVAWSPATGLAAVLAGAVLLALDGSGSGVLLHTTGAGLVVYAGVVCLGRWHWKALGTLGDASYAVYLFHAPALPLAAWLAAQLGLSGRSGIGAVSVVGVYLVVGAAVGVLLHFLLERPLLARLTSLMGSGSGRSRASRASA</sequence>
<reference evidence="3" key="1">
    <citation type="submission" date="2012-02" db="EMBL/GenBank/DDBJ databases">
        <authorList>
            <person name="Genoscope - CEA"/>
        </authorList>
    </citation>
    <scope>NUCLEOTIDE SEQUENCE</scope>
    <source>
        <strain evidence="3">S1</strain>
    </source>
</reference>
<feature type="transmembrane region" description="Helical" evidence="1">
    <location>
        <begin position="270"/>
        <end position="288"/>
    </location>
</feature>
<reference evidence="3" key="2">
    <citation type="submission" date="2013-02" db="EMBL/GenBank/DDBJ databases">
        <title>EmbRS an orphan two-component system to save Rubrivivax gelatinosus from drowning.</title>
        <authorList>
            <person name="Steunou A."/>
            <person name="Liotenberg S."/>
            <person name="Soler M."/>
            <person name="Briandet R."/>
            <person name="Barbe V."/>
            <person name="Astier C."/>
            <person name="Ouchane S."/>
        </authorList>
    </citation>
    <scope>NUCLEOTIDE SEQUENCE</scope>
    <source>
        <strain evidence="3">S1</strain>
    </source>
</reference>
<dbReference type="GO" id="GO:0016747">
    <property type="term" value="F:acyltransferase activity, transferring groups other than amino-acyl groups"/>
    <property type="evidence" value="ECO:0007669"/>
    <property type="project" value="InterPro"/>
</dbReference>
<accession>L8BA05</accession>
<organism evidence="3">
    <name type="scientific">Rubrivivax gelatinosus S1</name>
    <dbReference type="NCBI Taxonomy" id="1138313"/>
    <lineage>
        <taxon>Bacteria</taxon>
        <taxon>Pseudomonadati</taxon>
        <taxon>Pseudomonadota</taxon>
        <taxon>Betaproteobacteria</taxon>
        <taxon>Burkholderiales</taxon>
        <taxon>Sphaerotilaceae</taxon>
        <taxon>Rubrivivax</taxon>
    </lineage>
</organism>
<dbReference type="PANTHER" id="PTHR23028:SF131">
    <property type="entry name" value="BLR2367 PROTEIN"/>
    <property type="match status" value="1"/>
</dbReference>
<feature type="transmembrane region" description="Helical" evidence="1">
    <location>
        <begin position="183"/>
        <end position="203"/>
    </location>
</feature>
<keyword evidence="1" id="KW-0472">Membrane</keyword>
<keyword evidence="1" id="KW-0812">Transmembrane</keyword>
<feature type="transmembrane region" description="Helical" evidence="1">
    <location>
        <begin position="236"/>
        <end position="258"/>
    </location>
</feature>
<feature type="transmembrane region" description="Helical" evidence="1">
    <location>
        <begin position="12"/>
        <end position="30"/>
    </location>
</feature>
<dbReference type="GO" id="GO:0000271">
    <property type="term" value="P:polysaccharide biosynthetic process"/>
    <property type="evidence" value="ECO:0007669"/>
    <property type="project" value="TreeGrafter"/>
</dbReference>
<feature type="transmembrane region" description="Helical" evidence="1">
    <location>
        <begin position="81"/>
        <end position="101"/>
    </location>
</feature>
<feature type="transmembrane region" description="Helical" evidence="1">
    <location>
        <begin position="141"/>
        <end position="171"/>
    </location>
</feature>
<feature type="transmembrane region" description="Helical" evidence="1">
    <location>
        <begin position="42"/>
        <end position="60"/>
    </location>
</feature>
<dbReference type="InterPro" id="IPR050879">
    <property type="entry name" value="Acyltransferase_3"/>
</dbReference>
<dbReference type="AlphaFoldDB" id="L8BA05"/>
<feature type="domain" description="Acyltransferase 3" evidence="2">
    <location>
        <begin position="11"/>
        <end position="318"/>
    </location>
</feature>
<evidence type="ECO:0000256" key="1">
    <source>
        <dbReference type="SAM" id="Phobius"/>
    </source>
</evidence>
<proteinExistence type="predicted"/>